<dbReference type="InterPro" id="IPR029033">
    <property type="entry name" value="His_PPase_superfam"/>
</dbReference>
<keyword evidence="4" id="KW-0732">Signal</keyword>
<protein>
    <submittedName>
        <fullName evidence="5">Histidine phosphatase, putative</fullName>
    </submittedName>
</protein>
<evidence type="ECO:0000256" key="3">
    <source>
        <dbReference type="SAM" id="MobiDB-lite"/>
    </source>
</evidence>
<accession>A0A0S4JJK3</accession>
<feature type="chain" id="PRO_5006622407" evidence="4">
    <location>
        <begin position="22"/>
        <end position="483"/>
    </location>
</feature>
<keyword evidence="6" id="KW-1185">Reference proteome</keyword>
<dbReference type="PROSITE" id="PS00616">
    <property type="entry name" value="HIS_ACID_PHOSPHAT_1"/>
    <property type="match status" value="1"/>
</dbReference>
<dbReference type="GO" id="GO:0016791">
    <property type="term" value="F:phosphatase activity"/>
    <property type="evidence" value="ECO:0007669"/>
    <property type="project" value="TreeGrafter"/>
</dbReference>
<proteinExistence type="inferred from homology"/>
<organism evidence="5 6">
    <name type="scientific">Bodo saltans</name>
    <name type="common">Flagellated protozoan</name>
    <dbReference type="NCBI Taxonomy" id="75058"/>
    <lineage>
        <taxon>Eukaryota</taxon>
        <taxon>Discoba</taxon>
        <taxon>Euglenozoa</taxon>
        <taxon>Kinetoplastea</taxon>
        <taxon>Metakinetoplastina</taxon>
        <taxon>Eubodonida</taxon>
        <taxon>Bodonidae</taxon>
        <taxon>Bodo</taxon>
    </lineage>
</organism>
<dbReference type="InterPro" id="IPR000560">
    <property type="entry name" value="His_Pase_clade-2"/>
</dbReference>
<feature type="compositionally biased region" description="Basic residues" evidence="3">
    <location>
        <begin position="472"/>
        <end position="483"/>
    </location>
</feature>
<dbReference type="InterPro" id="IPR050645">
    <property type="entry name" value="Histidine_acid_phosphatase"/>
</dbReference>
<gene>
    <name evidence="5" type="ORF">BSAL_26380</name>
</gene>
<comment type="similarity">
    <text evidence="1">Belongs to the histidine acid phosphatase family.</text>
</comment>
<dbReference type="EMBL" id="CYKH01001815">
    <property type="protein sequence ID" value="CUG90372.1"/>
    <property type="molecule type" value="Genomic_DNA"/>
</dbReference>
<evidence type="ECO:0000256" key="4">
    <source>
        <dbReference type="SAM" id="SignalP"/>
    </source>
</evidence>
<dbReference type="Gene3D" id="3.40.50.1240">
    <property type="entry name" value="Phosphoglycerate mutase-like"/>
    <property type="match status" value="1"/>
</dbReference>
<dbReference type="SUPFAM" id="SSF53254">
    <property type="entry name" value="Phosphoglycerate mutase-like"/>
    <property type="match status" value="1"/>
</dbReference>
<evidence type="ECO:0000313" key="6">
    <source>
        <dbReference type="Proteomes" id="UP000051952"/>
    </source>
</evidence>
<reference evidence="6" key="1">
    <citation type="submission" date="2015-09" db="EMBL/GenBank/DDBJ databases">
        <authorList>
            <consortium name="Pathogen Informatics"/>
        </authorList>
    </citation>
    <scope>NUCLEOTIDE SEQUENCE [LARGE SCALE GENOMIC DNA]</scope>
    <source>
        <strain evidence="6">Lake Konstanz</strain>
    </source>
</reference>
<dbReference type="InterPro" id="IPR033379">
    <property type="entry name" value="Acid_Pase_AS"/>
</dbReference>
<name>A0A0S4JJK3_BODSA</name>
<feature type="region of interest" description="Disordered" evidence="3">
    <location>
        <begin position="447"/>
        <end position="483"/>
    </location>
</feature>
<dbReference type="VEuPathDB" id="TriTrypDB:BSAL_26380"/>
<dbReference type="AlphaFoldDB" id="A0A0S4JJK3"/>
<dbReference type="Proteomes" id="UP000051952">
    <property type="component" value="Unassembled WGS sequence"/>
</dbReference>
<dbReference type="PANTHER" id="PTHR11567">
    <property type="entry name" value="ACID PHOSPHATASE-RELATED"/>
    <property type="match status" value="1"/>
</dbReference>
<dbReference type="PANTHER" id="PTHR11567:SF110">
    <property type="entry name" value="2-PHOSPHOXYLOSE PHOSPHATASE 1"/>
    <property type="match status" value="1"/>
</dbReference>
<evidence type="ECO:0000313" key="5">
    <source>
        <dbReference type="EMBL" id="CUG90372.1"/>
    </source>
</evidence>
<sequence length="483" mass="52349">MPQKMRMTLTCLVLAVALVAASVSSLTLQTVAVIHRHGARTPMPSVNASALCPGGAAGCGILTLQGKQMLTNLGRYLRHHYNQTIEPYSFYNPDVVHTQSTDVDRTIQSADALLRGLYEHLEGTPEMVYPVVNTRDISRETELLVWDGWPALVMWSAATDSQFFPMLSNDLLQNVVNASVLAAVGEEIGLNEECNPTLPTFFPFQCAIDAQDMYSAAITTGTTGKFPVTGQFYPNLVEALVTYNEYAMGKFDEETNDGKFLAAVGSFGYPLALALLSHLADGGRSLTHYSGHDITLIPLYNALGNFTMLNPRFGAAMIFESWQPDDSSPVFIVAKSGEPGQTPESNFTYTFQNFSLTCMTASGAVYHSLSGCPIGDLRRYVSSRAPQSPRGICYTSDSTQLALNCTAGDSAPPETYCSYYRGMCLDACGDDGAMTADLLCVPIPSSTVRAPPKKPGGPKQPTRQHYGSTQHGAKRSVDRHRRG</sequence>
<feature type="signal peptide" evidence="4">
    <location>
        <begin position="1"/>
        <end position="21"/>
    </location>
</feature>
<dbReference type="Pfam" id="PF00328">
    <property type="entry name" value="His_Phos_2"/>
    <property type="match status" value="1"/>
</dbReference>
<dbReference type="CDD" id="cd07061">
    <property type="entry name" value="HP_HAP_like"/>
    <property type="match status" value="1"/>
</dbReference>
<keyword evidence="2" id="KW-0378">Hydrolase</keyword>
<dbReference type="OrthoDB" id="258392at2759"/>
<evidence type="ECO:0000256" key="2">
    <source>
        <dbReference type="ARBA" id="ARBA00022801"/>
    </source>
</evidence>
<evidence type="ECO:0000256" key="1">
    <source>
        <dbReference type="ARBA" id="ARBA00005375"/>
    </source>
</evidence>